<accession>D6PBH2</accession>
<evidence type="ECO:0000256" key="2">
    <source>
        <dbReference type="ARBA" id="ARBA00022475"/>
    </source>
</evidence>
<evidence type="ECO:0000313" key="8">
    <source>
        <dbReference type="EMBL" id="ADD93073.1"/>
    </source>
</evidence>
<feature type="transmembrane region" description="Helical" evidence="6">
    <location>
        <begin position="192"/>
        <end position="213"/>
    </location>
</feature>
<name>D6PBH2_9ARCH</name>
<feature type="transmembrane region" description="Helical" evidence="6">
    <location>
        <begin position="68"/>
        <end position="90"/>
    </location>
</feature>
<evidence type="ECO:0000256" key="6">
    <source>
        <dbReference type="SAM" id="Phobius"/>
    </source>
</evidence>
<evidence type="ECO:0000256" key="1">
    <source>
        <dbReference type="ARBA" id="ARBA00004651"/>
    </source>
</evidence>
<dbReference type="GO" id="GO:0005886">
    <property type="term" value="C:plasma membrane"/>
    <property type="evidence" value="ECO:0007669"/>
    <property type="project" value="UniProtKB-SubCell"/>
</dbReference>
<feature type="domain" description="EamA" evidence="7">
    <location>
        <begin position="8"/>
        <end position="138"/>
    </location>
</feature>
<feature type="transmembrane region" description="Helical" evidence="6">
    <location>
        <begin position="122"/>
        <end position="140"/>
    </location>
</feature>
<feature type="transmembrane region" description="Helical" evidence="6">
    <location>
        <begin position="152"/>
        <end position="171"/>
    </location>
</feature>
<feature type="transmembrane region" description="Helical" evidence="6">
    <location>
        <begin position="96"/>
        <end position="115"/>
    </location>
</feature>
<comment type="subcellular location">
    <subcellularLocation>
        <location evidence="1">Cell membrane</location>
        <topology evidence="1">Multi-pass membrane protein</topology>
    </subcellularLocation>
</comment>
<dbReference type="PANTHER" id="PTHR32322:SF18">
    <property type="entry name" value="S-ADENOSYLMETHIONINE_S-ADENOSYLHOMOCYSTEINE TRANSPORTER"/>
    <property type="match status" value="1"/>
</dbReference>
<dbReference type="InterPro" id="IPR037185">
    <property type="entry name" value="EmrE-like"/>
</dbReference>
<feature type="transmembrane region" description="Helical" evidence="6">
    <location>
        <begin position="225"/>
        <end position="244"/>
    </location>
</feature>
<keyword evidence="4 6" id="KW-1133">Transmembrane helix</keyword>
<dbReference type="AlphaFoldDB" id="D6PBH2"/>
<evidence type="ECO:0000256" key="5">
    <source>
        <dbReference type="ARBA" id="ARBA00023136"/>
    </source>
</evidence>
<evidence type="ECO:0000259" key="7">
    <source>
        <dbReference type="Pfam" id="PF00892"/>
    </source>
</evidence>
<dbReference type="InterPro" id="IPR000620">
    <property type="entry name" value="EamA_dom"/>
</dbReference>
<keyword evidence="3 6" id="KW-0812">Transmembrane</keyword>
<keyword evidence="2" id="KW-1003">Cell membrane</keyword>
<sequence>MKHVLIHIKLLIVVIIWGIGWPAGRVIAQDIAPFAASWIRYVIAAALFLIYLRMSNQWMIPTRFEWKRIAWIGFFSTCLYQAFFMVGMKYTAAGDASLMITFNPFFTALLAIFFLKEAMHWRLGVGISLGLAGVTVLFLYSPNVDIPFFERALGDILIAGAAFAWACNTIQMKIAMTEPAVDSNRCLSPLQLTVWSSVIGLAMLTPIMAVETWMVGIPEPSTNGWIAMVFLAVFSTVISYVWFADGILTIGAGRVHCTCI</sequence>
<dbReference type="PANTHER" id="PTHR32322">
    <property type="entry name" value="INNER MEMBRANE TRANSPORTER"/>
    <property type="match status" value="1"/>
</dbReference>
<dbReference type="InterPro" id="IPR050638">
    <property type="entry name" value="AA-Vitamin_Transporters"/>
</dbReference>
<proteinExistence type="predicted"/>
<reference evidence="8" key="1">
    <citation type="journal article" date="2010" name="ISME J.">
        <title>Metagenome of the Mediterranean deep chlorophyll maximum studied by direct and fosmid library 454 pyrosequencing.</title>
        <authorList>
            <person name="Ghai R."/>
            <person name="Martin-Cuadrado A.B."/>
            <person name="Molto A.G."/>
            <person name="Heredia I.G."/>
            <person name="Cabrera R."/>
            <person name="Martin J."/>
            <person name="Verdu M."/>
            <person name="Deschamps P."/>
            <person name="Moreira D."/>
            <person name="Lopez-Garcia P."/>
            <person name="Mira A."/>
            <person name="Rodriguez-Valera F."/>
        </authorList>
    </citation>
    <scope>NUCLEOTIDE SEQUENCE</scope>
</reference>
<dbReference type="EMBL" id="GU942963">
    <property type="protein sequence ID" value="ADD93073.1"/>
    <property type="molecule type" value="Genomic_DNA"/>
</dbReference>
<feature type="transmembrane region" description="Helical" evidence="6">
    <location>
        <begin position="38"/>
        <end position="56"/>
    </location>
</feature>
<evidence type="ECO:0000256" key="3">
    <source>
        <dbReference type="ARBA" id="ARBA00022692"/>
    </source>
</evidence>
<organism evidence="8">
    <name type="scientific">uncultured archaeon MedDCM-OCT-S05-C205</name>
    <dbReference type="NCBI Taxonomy" id="743089"/>
    <lineage>
        <taxon>Archaea</taxon>
        <taxon>environmental samples</taxon>
    </lineage>
</organism>
<evidence type="ECO:0000256" key="4">
    <source>
        <dbReference type="ARBA" id="ARBA00022989"/>
    </source>
</evidence>
<protein>
    <submittedName>
        <fullName evidence="8">Putative integral membrane protein DUF6</fullName>
    </submittedName>
</protein>
<feature type="domain" description="EamA" evidence="7">
    <location>
        <begin position="153"/>
        <end position="255"/>
    </location>
</feature>
<dbReference type="Pfam" id="PF00892">
    <property type="entry name" value="EamA"/>
    <property type="match status" value="2"/>
</dbReference>
<keyword evidence="5 6" id="KW-0472">Membrane</keyword>
<dbReference type="SUPFAM" id="SSF103481">
    <property type="entry name" value="Multidrug resistance efflux transporter EmrE"/>
    <property type="match status" value="1"/>
</dbReference>